<evidence type="ECO:0000313" key="3">
    <source>
        <dbReference type="Proteomes" id="UP000016662"/>
    </source>
</evidence>
<sequence>MTKLKKVVAGILAAAAMATSVVGMSASAYSPTVSRTVGSVTGTLYSDTTYGYGTTACSNQTCYVKVKHGGTTSGWANSYGYASCKNSATNGTTNAQSWHRTASTSSFSLYF</sequence>
<feature type="signal peptide" evidence="1">
    <location>
        <begin position="1"/>
        <end position="28"/>
    </location>
</feature>
<feature type="chain" id="PRO_5004630897" description="Bacteriocin, lactococcin 972 family" evidence="1">
    <location>
        <begin position="29"/>
        <end position="111"/>
    </location>
</feature>
<evidence type="ECO:0000256" key="1">
    <source>
        <dbReference type="SAM" id="SignalP"/>
    </source>
</evidence>
<keyword evidence="1" id="KW-0732">Signal</keyword>
<proteinExistence type="predicted"/>
<dbReference type="RefSeq" id="WP_021682729.1">
    <property type="nucleotide sequence ID" value="NZ_KI260438.1"/>
</dbReference>
<dbReference type="EMBL" id="AWVF01000005">
    <property type="protein sequence ID" value="ERJ97573.1"/>
    <property type="molecule type" value="Genomic_DNA"/>
</dbReference>
<comment type="caution">
    <text evidence="2">The sequence shown here is derived from an EMBL/GenBank/DDBJ whole genome shotgun (WGS) entry which is preliminary data.</text>
</comment>
<gene>
    <name evidence="2" type="ORF">RUMCAL_00031</name>
</gene>
<organism evidence="2 3">
    <name type="scientific">Ruminococcus callidus ATCC 27760</name>
    <dbReference type="NCBI Taxonomy" id="411473"/>
    <lineage>
        <taxon>Bacteria</taxon>
        <taxon>Bacillati</taxon>
        <taxon>Bacillota</taxon>
        <taxon>Clostridia</taxon>
        <taxon>Eubacteriales</taxon>
        <taxon>Oscillospiraceae</taxon>
        <taxon>Ruminococcus</taxon>
    </lineage>
</organism>
<keyword evidence="3" id="KW-1185">Reference proteome</keyword>
<name>U2ME63_9FIRM</name>
<reference evidence="2 3" key="1">
    <citation type="submission" date="2013-07" db="EMBL/GenBank/DDBJ databases">
        <authorList>
            <person name="Weinstock G."/>
            <person name="Sodergren E."/>
            <person name="Wylie T."/>
            <person name="Fulton L."/>
            <person name="Fulton R."/>
            <person name="Fronick C."/>
            <person name="O'Laughlin M."/>
            <person name="Godfrey J."/>
            <person name="Miner T."/>
            <person name="Herter B."/>
            <person name="Appelbaum E."/>
            <person name="Cordes M."/>
            <person name="Lek S."/>
            <person name="Wollam A."/>
            <person name="Pepin K.H."/>
            <person name="Palsikar V.B."/>
            <person name="Mitreva M."/>
            <person name="Wilson R.K."/>
        </authorList>
    </citation>
    <scope>NUCLEOTIDE SEQUENCE [LARGE SCALE GENOMIC DNA]</scope>
    <source>
        <strain evidence="2 3">ATCC 27760</strain>
    </source>
</reference>
<dbReference type="STRING" id="411473.RUMCAL_00031"/>
<evidence type="ECO:0008006" key="4">
    <source>
        <dbReference type="Google" id="ProtNLM"/>
    </source>
</evidence>
<dbReference type="AlphaFoldDB" id="U2ME63"/>
<accession>U2ME63</accession>
<dbReference type="Proteomes" id="UP000016662">
    <property type="component" value="Unassembled WGS sequence"/>
</dbReference>
<evidence type="ECO:0000313" key="2">
    <source>
        <dbReference type="EMBL" id="ERJ97573.1"/>
    </source>
</evidence>
<dbReference type="HOGENOM" id="CLU_2156504_0_0_9"/>
<protein>
    <recommendedName>
        <fullName evidence="4">Bacteriocin, lactococcin 972 family</fullName>
    </recommendedName>
</protein>